<dbReference type="InterPro" id="IPR035234">
    <property type="entry name" value="IgGFc-bd_N"/>
</dbReference>
<dbReference type="AlphaFoldDB" id="A0A0K1PPQ8"/>
<keyword evidence="4" id="KW-1185">Reference proteome</keyword>
<dbReference type="RefSeq" id="WP_146646961.1">
    <property type="nucleotide sequence ID" value="NZ_CP012333.1"/>
</dbReference>
<accession>A0A0K1PPQ8</accession>
<dbReference type="KEGG" id="llu:AKJ09_02189"/>
<dbReference type="OrthoDB" id="5486557at2"/>
<name>A0A0K1PPQ8_9BACT</name>
<feature type="chain" id="PRO_5005465835" description="IgGFc-binding protein N-terminal domain-containing protein" evidence="1">
    <location>
        <begin position="25"/>
        <end position="595"/>
    </location>
</feature>
<feature type="signal peptide" evidence="1">
    <location>
        <begin position="1"/>
        <end position="24"/>
    </location>
</feature>
<evidence type="ECO:0000259" key="2">
    <source>
        <dbReference type="Pfam" id="PF17517"/>
    </source>
</evidence>
<feature type="domain" description="IgGFc-binding protein N-terminal" evidence="2">
    <location>
        <begin position="245"/>
        <end position="568"/>
    </location>
</feature>
<reference evidence="3 4" key="1">
    <citation type="submission" date="2015-08" db="EMBL/GenBank/DDBJ databases">
        <authorList>
            <person name="Babu N.S."/>
            <person name="Beckwith C.J."/>
            <person name="Beseler K.G."/>
            <person name="Brison A."/>
            <person name="Carone J.V."/>
            <person name="Caskin T.P."/>
            <person name="Diamond M."/>
            <person name="Durham M.E."/>
            <person name="Foxe J.M."/>
            <person name="Go M."/>
            <person name="Henderson B.A."/>
            <person name="Jones I.B."/>
            <person name="McGettigan J.A."/>
            <person name="Micheletti S.J."/>
            <person name="Nasrallah M.E."/>
            <person name="Ortiz D."/>
            <person name="Piller C.R."/>
            <person name="Privatt S.R."/>
            <person name="Schneider S.L."/>
            <person name="Sharp S."/>
            <person name="Smith T.C."/>
            <person name="Stanton J.D."/>
            <person name="Ullery H.E."/>
            <person name="Wilson R.J."/>
            <person name="Serrano M.G."/>
            <person name="Buck G."/>
            <person name="Lee V."/>
            <person name="Wang Y."/>
            <person name="Carvalho R."/>
            <person name="Voegtly L."/>
            <person name="Shi R."/>
            <person name="Duckworth R."/>
            <person name="Johnson A."/>
            <person name="Loviza R."/>
            <person name="Walstead R."/>
            <person name="Shah Z."/>
            <person name="Kiflezghi M."/>
            <person name="Wade K."/>
            <person name="Ball S.L."/>
            <person name="Bradley K.W."/>
            <person name="Asai D.J."/>
            <person name="Bowman C.A."/>
            <person name="Russell D.A."/>
            <person name="Pope W.H."/>
            <person name="Jacobs-Sera D."/>
            <person name="Hendrix R.W."/>
            <person name="Hatfull G.F."/>
        </authorList>
    </citation>
    <scope>NUCLEOTIDE SEQUENCE [LARGE SCALE GENOMIC DNA]</scope>
    <source>
        <strain evidence="3 4">DSM 27648</strain>
    </source>
</reference>
<evidence type="ECO:0000313" key="4">
    <source>
        <dbReference type="Proteomes" id="UP000064967"/>
    </source>
</evidence>
<evidence type="ECO:0000313" key="3">
    <source>
        <dbReference type="EMBL" id="AKU95525.1"/>
    </source>
</evidence>
<dbReference type="EMBL" id="CP012333">
    <property type="protein sequence ID" value="AKU95525.1"/>
    <property type="molecule type" value="Genomic_DNA"/>
</dbReference>
<dbReference type="STRING" id="1391654.AKJ09_02189"/>
<dbReference type="Pfam" id="PF17517">
    <property type="entry name" value="IgGFc_binding"/>
    <property type="match status" value="1"/>
</dbReference>
<dbReference type="PANTHER" id="PTHR46534">
    <property type="entry name" value="IGGFC_BINDING DOMAIN-CONTAINING PROTEIN"/>
    <property type="match status" value="1"/>
</dbReference>
<evidence type="ECO:0000256" key="1">
    <source>
        <dbReference type="SAM" id="SignalP"/>
    </source>
</evidence>
<gene>
    <name evidence="3" type="ORF">AKJ09_02189</name>
</gene>
<protein>
    <recommendedName>
        <fullName evidence="2">IgGFc-binding protein N-terminal domain-containing protein</fullName>
    </recommendedName>
</protein>
<sequence length="595" mass="63803">MKQHPTIQLLVCLGALVVAPLACGNGRDGYDDPQTRFPEPEPEAGTSLPECSGKVRCSRDLRSVVDGCDESRVITTCAPGEGCAGTQCVPACDAAASNGSSLGCEFATLPPSRFFDTSGSCFASFLANTWPTPVRIEAEYAGAPLDLADSIRVVRTEGENVTYEPFTGELQPGDVAIVFLAQSPTAVGSDPSHWVPCPGGVTPAVSADTSVAGTARGSSFRIKTTAPVSAYSIWPFGGAGSYASTATLLLPLASWKNDYVVTTAWERVVKYDGKPTVQIVAAEDDTEITLFGSVPVEAGRDVEAAEKSIPHTYRLSRGEVLQFAQKEDLLGSRIVSKKNFAVFGGHECMRIPQQVDACDAGQLQLLPVRSWGKEYAVAPYMTRLASGFPEKYYYRIVAAVDDTTLTYDPVKPDDAASTLKAGESTLFITDKPFVVTSQDAAHPIGVYAYMTGLGFDAVRLEDGDPEFTSVVPAEQFLDKYSMYVEPNYRNAHLVVVRARHEGGDFEPVTLDCGGALEGWKPIGKQGKYEYVHVPLRSFSVNQKVGEGMCGPGRRELDSRGPFSVAVWGTDYAVSYSYPGGSAIRTLNAIEPPPVR</sequence>
<proteinExistence type="predicted"/>
<dbReference type="PANTHER" id="PTHR46534:SF1">
    <property type="entry name" value="IGGFC-BINDING PROTEIN N-TERMINAL DOMAIN-CONTAINING PROTEIN"/>
    <property type="match status" value="1"/>
</dbReference>
<organism evidence="3 4">
    <name type="scientific">Labilithrix luteola</name>
    <dbReference type="NCBI Taxonomy" id="1391654"/>
    <lineage>
        <taxon>Bacteria</taxon>
        <taxon>Pseudomonadati</taxon>
        <taxon>Myxococcota</taxon>
        <taxon>Polyangia</taxon>
        <taxon>Polyangiales</taxon>
        <taxon>Labilitrichaceae</taxon>
        <taxon>Labilithrix</taxon>
    </lineage>
</organism>
<dbReference type="Proteomes" id="UP000064967">
    <property type="component" value="Chromosome"/>
</dbReference>
<keyword evidence="1" id="KW-0732">Signal</keyword>